<evidence type="ECO:0000256" key="7">
    <source>
        <dbReference type="ARBA" id="ARBA00023136"/>
    </source>
</evidence>
<keyword evidence="2" id="KW-0813">Transport</keyword>
<sequence length="742" mass="85230">MERYEKFPEIKNIYKKILKSKDNYKKNILELKSSKPFLYEKKYKIRKVKRKFRRILRVRIKELKSRFRLELRASKYKKTDIKYLYLNFQANLINLKDEYKKKADLSYSKLKDEINTIISANRVISDKNKAIIASIKEAKSLFKVKWKDLEDDRKANELILLQEYKRRKYNYRTKRKEFKKEFKIKRNTLIEDFKNENPNMEHFKFTLYKFMMYKLKPFKNENEEKIYNLVLKINEIKVQSLNKIHMQKKFLLDARNEILYNKGKEEPITFKTLVNILTMGIGKVTSWKYMVALRNAFYSLIPMMIVGAIFMFINNIMLSSEKGGFFSLFNLNVNSIELLNRIKLVGNYIEDATYSFYSIILAGAVAYHLARFYNMSKWSCATLAVCSFAILNTNIFTEISAFGNSGIFSAFIIGSLSTVIYAKISKSERFSIRFYGKVPEGISKSFKNLIPFAITLAIFGVSALIIAVVGSQIGPVTISGVERNFNSLNEVIIIMFQKSVEDFHEGYGKMIAILFEWQLLSFVGIYAKGVLGPIVGSEQIMGLHHNQEAIANGLKPTFVFTNSFMNNFVQMGGTGGTIGLIIAILILSKRLNWRIIAKLTLIPAIFGINEPLVYSLPLIFNWVLLIPFILAPLLAATFAYITTIWGIFDYTTESLSTIIPPIVGGYLSTGNIGGAILALLCMSILIICYLPFVAIGNNTFKSDNNQNDRSLDIPNLVIQNRVDGNDPPKLGFSKITENNRRF</sequence>
<evidence type="ECO:0000259" key="9">
    <source>
        <dbReference type="PROSITE" id="PS51105"/>
    </source>
</evidence>
<dbReference type="InterPro" id="IPR003352">
    <property type="entry name" value="PTS_EIIC"/>
</dbReference>
<evidence type="ECO:0000256" key="1">
    <source>
        <dbReference type="ARBA" id="ARBA00004651"/>
    </source>
</evidence>
<evidence type="ECO:0000256" key="3">
    <source>
        <dbReference type="ARBA" id="ARBA00022475"/>
    </source>
</evidence>
<dbReference type="Pfam" id="PF02378">
    <property type="entry name" value="PTS_EIIC"/>
    <property type="match status" value="1"/>
</dbReference>
<dbReference type="PANTHER" id="PTHR33989">
    <property type="match status" value="1"/>
</dbReference>
<evidence type="ECO:0000313" key="11">
    <source>
        <dbReference type="Proteomes" id="UP000094378"/>
    </source>
</evidence>
<dbReference type="PATRIC" id="fig|216938.3.peg.201"/>
<keyword evidence="6 8" id="KW-1133">Transmembrane helix</keyword>
<evidence type="ECO:0000256" key="2">
    <source>
        <dbReference type="ARBA" id="ARBA00022448"/>
    </source>
</evidence>
<dbReference type="EMBL" id="CP017015">
    <property type="protein sequence ID" value="AOG60156.1"/>
    <property type="molecule type" value="Genomic_DNA"/>
</dbReference>
<reference evidence="10 11" key="1">
    <citation type="submission" date="2016-08" db="EMBL/GenBank/DDBJ databases">
        <title>Complete genome sequence of Spiroplasma helicoides TABS-2 (DSM 22551).</title>
        <authorList>
            <person name="Shen W.-Y."/>
            <person name="Lo W.-S."/>
            <person name="Lai Y.-C."/>
            <person name="Kuo C.-H."/>
        </authorList>
    </citation>
    <scope>NUCLEOTIDE SEQUENCE [LARGE SCALE GENOMIC DNA]</scope>
    <source>
        <strain evidence="10 11">TABS-2</strain>
    </source>
</reference>
<feature type="transmembrane region" description="Helical" evidence="8">
    <location>
        <begin position="568"/>
        <end position="587"/>
    </location>
</feature>
<organism evidence="10 11">
    <name type="scientific">Spiroplasma helicoides</name>
    <dbReference type="NCBI Taxonomy" id="216938"/>
    <lineage>
        <taxon>Bacteria</taxon>
        <taxon>Bacillati</taxon>
        <taxon>Mycoplasmatota</taxon>
        <taxon>Mollicutes</taxon>
        <taxon>Entomoplasmatales</taxon>
        <taxon>Spiroplasmataceae</taxon>
        <taxon>Spiroplasma</taxon>
    </lineage>
</organism>
<proteinExistence type="predicted"/>
<dbReference type="InterPro" id="IPR004501">
    <property type="entry name" value="PTS_EIIC_3"/>
</dbReference>
<keyword evidence="4" id="KW-0762">Sugar transport</keyword>
<feature type="domain" description="PTS EIIC type-3" evidence="9">
    <location>
        <begin position="273"/>
        <end position="692"/>
    </location>
</feature>
<gene>
    <name evidence="10" type="primary">celB</name>
    <name evidence="10" type="ORF">SHELI_v1c02010</name>
</gene>
<dbReference type="InterPro" id="IPR051088">
    <property type="entry name" value="PTS_Sugar-EIIC/EIIB"/>
</dbReference>
<dbReference type="GO" id="GO:1901264">
    <property type="term" value="P:carbohydrate derivative transport"/>
    <property type="evidence" value="ECO:0007669"/>
    <property type="project" value="TreeGrafter"/>
</dbReference>
<keyword evidence="3" id="KW-1003">Cell membrane</keyword>
<evidence type="ECO:0000313" key="10">
    <source>
        <dbReference type="EMBL" id="AOG60156.1"/>
    </source>
</evidence>
<dbReference type="GO" id="GO:0009401">
    <property type="term" value="P:phosphoenolpyruvate-dependent sugar phosphotransferase system"/>
    <property type="evidence" value="ECO:0007669"/>
    <property type="project" value="InterPro"/>
</dbReference>
<dbReference type="KEGG" id="shj:SHELI_v1c02010"/>
<dbReference type="OrthoDB" id="1550290at2"/>
<feature type="transmembrane region" description="Helical" evidence="8">
    <location>
        <begin position="669"/>
        <end position="692"/>
    </location>
</feature>
<feature type="transmembrane region" description="Helical" evidence="8">
    <location>
        <begin position="354"/>
        <end position="373"/>
    </location>
</feature>
<feature type="transmembrane region" description="Helical" evidence="8">
    <location>
        <begin position="626"/>
        <end position="648"/>
    </location>
</feature>
<evidence type="ECO:0000256" key="5">
    <source>
        <dbReference type="ARBA" id="ARBA00022692"/>
    </source>
</evidence>
<dbReference type="STRING" id="216938.SHELI_v1c02010"/>
<feature type="transmembrane region" description="Helical" evidence="8">
    <location>
        <begin position="407"/>
        <end position="424"/>
    </location>
</feature>
<dbReference type="Proteomes" id="UP000094378">
    <property type="component" value="Chromosome"/>
</dbReference>
<evidence type="ECO:0000256" key="8">
    <source>
        <dbReference type="SAM" id="Phobius"/>
    </source>
</evidence>
<evidence type="ECO:0000256" key="4">
    <source>
        <dbReference type="ARBA" id="ARBA00022597"/>
    </source>
</evidence>
<dbReference type="GO" id="GO:0008982">
    <property type="term" value="F:protein-N(PI)-phosphohistidine-sugar phosphotransferase activity"/>
    <property type="evidence" value="ECO:0007669"/>
    <property type="project" value="InterPro"/>
</dbReference>
<protein>
    <submittedName>
        <fullName evidence="10">PTS system, cellobiose-specific IIC component</fullName>
    </submittedName>
</protein>
<dbReference type="RefSeq" id="WP_069115931.1">
    <property type="nucleotide sequence ID" value="NZ_CP017015.1"/>
</dbReference>
<evidence type="ECO:0000256" key="6">
    <source>
        <dbReference type="ARBA" id="ARBA00022989"/>
    </source>
</evidence>
<keyword evidence="7 8" id="KW-0472">Membrane</keyword>
<feature type="transmembrane region" description="Helical" evidence="8">
    <location>
        <begin position="449"/>
        <end position="469"/>
    </location>
</feature>
<keyword evidence="11" id="KW-1185">Reference proteome</keyword>
<dbReference type="PROSITE" id="PS51105">
    <property type="entry name" value="PTS_EIIC_TYPE_3"/>
    <property type="match status" value="1"/>
</dbReference>
<dbReference type="AlphaFoldDB" id="A0A1B3SJP9"/>
<feature type="transmembrane region" description="Helical" evidence="8">
    <location>
        <begin position="296"/>
        <end position="318"/>
    </location>
</feature>
<name>A0A1B3SJP9_9MOLU</name>
<comment type="subcellular location">
    <subcellularLocation>
        <location evidence="1">Cell membrane</location>
        <topology evidence="1">Multi-pass membrane protein</topology>
    </subcellularLocation>
</comment>
<dbReference type="PANTHER" id="PTHR33989:SF4">
    <property type="entry name" value="PTS SYSTEM N,N'-DIACETYLCHITOBIOSE-SPECIFIC EIIC COMPONENT"/>
    <property type="match status" value="1"/>
</dbReference>
<accession>A0A1B3SJP9</accession>
<dbReference type="GO" id="GO:0005886">
    <property type="term" value="C:plasma membrane"/>
    <property type="evidence" value="ECO:0007669"/>
    <property type="project" value="UniProtKB-SubCell"/>
</dbReference>
<keyword evidence="5 8" id="KW-0812">Transmembrane</keyword>